<dbReference type="STRING" id="1618747.UW02_C0008G0008"/>
<reference evidence="2 3" key="1">
    <citation type="journal article" date="2015" name="Nature">
        <title>rRNA introns, odd ribosomes, and small enigmatic genomes across a large radiation of phyla.</title>
        <authorList>
            <person name="Brown C.T."/>
            <person name="Hug L.A."/>
            <person name="Thomas B.C."/>
            <person name="Sharon I."/>
            <person name="Castelle C.J."/>
            <person name="Singh A."/>
            <person name="Wilkins M.J."/>
            <person name="Williams K.H."/>
            <person name="Banfield J.F."/>
        </authorList>
    </citation>
    <scope>NUCLEOTIDE SEQUENCE [LARGE SCALE GENOMIC DNA]</scope>
</reference>
<evidence type="ECO:0000313" key="2">
    <source>
        <dbReference type="EMBL" id="KKT19519.1"/>
    </source>
</evidence>
<name>A0A0G1I8L6_9BACT</name>
<keyword evidence="1" id="KW-0812">Transmembrane</keyword>
<accession>A0A0G1I8L6</accession>
<organism evidence="2 3">
    <name type="scientific">Candidatus Nomurabacteria bacterium GW2011_GWB1_43_7</name>
    <dbReference type="NCBI Taxonomy" id="1618747"/>
    <lineage>
        <taxon>Bacteria</taxon>
        <taxon>Candidatus Nomuraibacteriota</taxon>
    </lineage>
</organism>
<sequence>MERKLILVVSVLVISTVLSFYFAYQRFFVDKNYETYSSESEADGNGEISQ</sequence>
<evidence type="ECO:0000313" key="3">
    <source>
        <dbReference type="Proteomes" id="UP000034751"/>
    </source>
</evidence>
<protein>
    <submittedName>
        <fullName evidence="2">Uncharacterized protein</fullName>
    </submittedName>
</protein>
<dbReference type="AlphaFoldDB" id="A0A0G1I8L6"/>
<comment type="caution">
    <text evidence="2">The sequence shown here is derived from an EMBL/GenBank/DDBJ whole genome shotgun (WGS) entry which is preliminary data.</text>
</comment>
<proteinExistence type="predicted"/>
<dbReference type="Proteomes" id="UP000034751">
    <property type="component" value="Unassembled WGS sequence"/>
</dbReference>
<gene>
    <name evidence="2" type="ORF">UW02_C0008G0008</name>
</gene>
<keyword evidence="1" id="KW-1133">Transmembrane helix</keyword>
<feature type="transmembrane region" description="Helical" evidence="1">
    <location>
        <begin position="6"/>
        <end position="24"/>
    </location>
</feature>
<dbReference type="EMBL" id="LCGS01000008">
    <property type="protein sequence ID" value="KKT19519.1"/>
    <property type="molecule type" value="Genomic_DNA"/>
</dbReference>
<evidence type="ECO:0000256" key="1">
    <source>
        <dbReference type="SAM" id="Phobius"/>
    </source>
</evidence>
<keyword evidence="1" id="KW-0472">Membrane</keyword>